<feature type="transmembrane region" description="Helical" evidence="9">
    <location>
        <begin position="88"/>
        <end position="108"/>
    </location>
</feature>
<dbReference type="GO" id="GO:0022857">
    <property type="term" value="F:transmembrane transporter activity"/>
    <property type="evidence" value="ECO:0007669"/>
    <property type="project" value="UniProtKB-UniRule"/>
</dbReference>
<reference evidence="11 12" key="1">
    <citation type="submission" date="2020-04" db="EMBL/GenBank/DDBJ databases">
        <title>Rhodospirillaceae bacterium KN72 isolated from deep sea.</title>
        <authorList>
            <person name="Zhang D.-C."/>
        </authorList>
    </citation>
    <scope>NUCLEOTIDE SEQUENCE [LARGE SCALE GENOMIC DNA]</scope>
    <source>
        <strain evidence="11 12">KN72</strain>
    </source>
</reference>
<keyword evidence="12" id="KW-1185">Reference proteome</keyword>
<evidence type="ECO:0000256" key="4">
    <source>
        <dbReference type="ARBA" id="ARBA00022519"/>
    </source>
</evidence>
<evidence type="ECO:0000256" key="2">
    <source>
        <dbReference type="ARBA" id="ARBA00022448"/>
    </source>
</evidence>
<feature type="transmembrane region" description="Helical" evidence="9">
    <location>
        <begin position="44"/>
        <end position="67"/>
    </location>
</feature>
<comment type="subcellular location">
    <subcellularLocation>
        <location evidence="1 9">Cell inner membrane</location>
        <topology evidence="1 9">Multi-pass membrane protein</topology>
    </subcellularLocation>
</comment>
<sequence>MSKLVSWYDGFLLCLGYLGGICLGLIAVMVSLDVILRNIGTASFPWLLESVEYALFAVSFLLAPWVLNQGSHVRVDVLVTKLPGKWAHRLDILADTLGFAVCALFTWYGSRVAVKAFERGELIFKELIFPEWWLMAILPVAGILLTVEFARRLAGHRIAPPLTEGL</sequence>
<comment type="function">
    <text evidence="9">Part of the tripartite ATP-independent periplasmic (TRAP) transport system.</text>
</comment>
<keyword evidence="2 9" id="KW-0813">Transport</keyword>
<keyword evidence="7 9" id="KW-0472">Membrane</keyword>
<evidence type="ECO:0000256" key="5">
    <source>
        <dbReference type="ARBA" id="ARBA00022692"/>
    </source>
</evidence>
<evidence type="ECO:0000256" key="8">
    <source>
        <dbReference type="ARBA" id="ARBA00038436"/>
    </source>
</evidence>
<dbReference type="GO" id="GO:0015740">
    <property type="term" value="P:C4-dicarboxylate transport"/>
    <property type="evidence" value="ECO:0007669"/>
    <property type="project" value="TreeGrafter"/>
</dbReference>
<evidence type="ECO:0000256" key="3">
    <source>
        <dbReference type="ARBA" id="ARBA00022475"/>
    </source>
</evidence>
<proteinExistence type="inferred from homology"/>
<dbReference type="PANTHER" id="PTHR35011:SF10">
    <property type="entry name" value="TRAP TRANSPORTER SMALL PERMEASE PROTEIN"/>
    <property type="match status" value="1"/>
</dbReference>
<dbReference type="InterPro" id="IPR007387">
    <property type="entry name" value="TRAP_DctQ"/>
</dbReference>
<evidence type="ECO:0000256" key="9">
    <source>
        <dbReference type="RuleBase" id="RU369079"/>
    </source>
</evidence>
<dbReference type="PANTHER" id="PTHR35011">
    <property type="entry name" value="2,3-DIKETO-L-GULONATE TRAP TRANSPORTER SMALL PERMEASE PROTEIN YIAM"/>
    <property type="match status" value="1"/>
</dbReference>
<dbReference type="GO" id="GO:0005886">
    <property type="term" value="C:plasma membrane"/>
    <property type="evidence" value="ECO:0007669"/>
    <property type="project" value="UniProtKB-SubCell"/>
</dbReference>
<dbReference type="RefSeq" id="WP_169623350.1">
    <property type="nucleotide sequence ID" value="NZ_JABBNT010000001.1"/>
</dbReference>
<evidence type="ECO:0000313" key="12">
    <source>
        <dbReference type="Proteomes" id="UP000539372"/>
    </source>
</evidence>
<evidence type="ECO:0000256" key="6">
    <source>
        <dbReference type="ARBA" id="ARBA00022989"/>
    </source>
</evidence>
<evidence type="ECO:0000256" key="7">
    <source>
        <dbReference type="ARBA" id="ARBA00023136"/>
    </source>
</evidence>
<name>A0A7Y0HCS7_9PROT</name>
<dbReference type="Proteomes" id="UP000539372">
    <property type="component" value="Unassembled WGS sequence"/>
</dbReference>
<evidence type="ECO:0000256" key="1">
    <source>
        <dbReference type="ARBA" id="ARBA00004429"/>
    </source>
</evidence>
<feature type="transmembrane region" description="Helical" evidence="9">
    <location>
        <begin position="128"/>
        <end position="147"/>
    </location>
</feature>
<comment type="subunit">
    <text evidence="9">The complex comprises the extracytoplasmic solute receptor protein and the two transmembrane proteins.</text>
</comment>
<dbReference type="AlphaFoldDB" id="A0A7Y0HCS7"/>
<organism evidence="11 12">
    <name type="scientific">Pacificispira spongiicola</name>
    <dbReference type="NCBI Taxonomy" id="2729598"/>
    <lineage>
        <taxon>Bacteria</taxon>
        <taxon>Pseudomonadati</taxon>
        <taxon>Pseudomonadota</taxon>
        <taxon>Alphaproteobacteria</taxon>
        <taxon>Rhodospirillales</taxon>
        <taxon>Rhodospirillaceae</taxon>
        <taxon>Pacificispira</taxon>
    </lineage>
</organism>
<feature type="transmembrane region" description="Helical" evidence="9">
    <location>
        <begin position="12"/>
        <end position="32"/>
    </location>
</feature>
<keyword evidence="5 9" id="KW-0812">Transmembrane</keyword>
<dbReference type="EMBL" id="JABBNT010000001">
    <property type="protein sequence ID" value="NMM43041.1"/>
    <property type="molecule type" value="Genomic_DNA"/>
</dbReference>
<dbReference type="InterPro" id="IPR055348">
    <property type="entry name" value="DctQ"/>
</dbReference>
<comment type="caution">
    <text evidence="11">The sequence shown here is derived from an EMBL/GenBank/DDBJ whole genome shotgun (WGS) entry which is preliminary data.</text>
</comment>
<keyword evidence="4 9" id="KW-0997">Cell inner membrane</keyword>
<evidence type="ECO:0000259" key="10">
    <source>
        <dbReference type="Pfam" id="PF04290"/>
    </source>
</evidence>
<protein>
    <recommendedName>
        <fullName evidence="9">TRAP transporter small permease protein</fullName>
    </recommendedName>
</protein>
<keyword evidence="6 9" id="KW-1133">Transmembrane helix</keyword>
<accession>A0A7Y0HCS7</accession>
<feature type="domain" description="Tripartite ATP-independent periplasmic transporters DctQ component" evidence="10">
    <location>
        <begin position="26"/>
        <end position="154"/>
    </location>
</feature>
<keyword evidence="3" id="KW-1003">Cell membrane</keyword>
<evidence type="ECO:0000313" key="11">
    <source>
        <dbReference type="EMBL" id="NMM43041.1"/>
    </source>
</evidence>
<gene>
    <name evidence="11" type="ORF">HH303_01030</name>
</gene>
<comment type="similarity">
    <text evidence="8 9">Belongs to the TRAP transporter small permease family.</text>
</comment>
<dbReference type="Pfam" id="PF04290">
    <property type="entry name" value="DctQ"/>
    <property type="match status" value="1"/>
</dbReference>